<evidence type="ECO:0000256" key="2">
    <source>
        <dbReference type="ARBA" id="ARBA00022434"/>
    </source>
</evidence>
<dbReference type="GeneID" id="121135230"/>
<dbReference type="PANTHER" id="PTHR11431:SF97">
    <property type="entry name" value="FERRITIN HEAVY POLYPEPTIDE-LIKE 17-RELATED"/>
    <property type="match status" value="1"/>
</dbReference>
<dbReference type="RefSeq" id="XP_040589662.1">
    <property type="nucleotide sequence ID" value="XM_040733728.1"/>
</dbReference>
<evidence type="ECO:0000259" key="6">
    <source>
        <dbReference type="PROSITE" id="PS50905"/>
    </source>
</evidence>
<evidence type="ECO:0000256" key="1">
    <source>
        <dbReference type="ARBA" id="ARBA00007513"/>
    </source>
</evidence>
<dbReference type="RefSeq" id="XP_040589649.1">
    <property type="nucleotide sequence ID" value="XM_040733715.1"/>
</dbReference>
<keyword evidence="2 5" id="KW-0409">Iron storage</keyword>
<dbReference type="Gene3D" id="1.20.1260.10">
    <property type="match status" value="1"/>
</dbReference>
<reference evidence="8 9" key="1">
    <citation type="submission" date="2025-05" db="UniProtKB">
        <authorList>
            <consortium name="RefSeq"/>
        </authorList>
    </citation>
    <scope>IDENTIFICATION</scope>
    <source>
        <tissue evidence="8 9">Liver</tissue>
    </source>
</reference>
<accession>A0ABM2WFM4</accession>
<dbReference type="Proteomes" id="UP000886700">
    <property type="component" value="Unplaced"/>
</dbReference>
<evidence type="ECO:0000313" key="10">
    <source>
        <dbReference type="RefSeq" id="XP_040589662.1"/>
    </source>
</evidence>
<dbReference type="InterPro" id="IPR009040">
    <property type="entry name" value="Ferritin-like_diiron"/>
</dbReference>
<dbReference type="InterPro" id="IPR009078">
    <property type="entry name" value="Ferritin-like_SF"/>
</dbReference>
<dbReference type="RefSeq" id="XP_040589712.1">
    <property type="nucleotide sequence ID" value="XM_040733778.1"/>
</dbReference>
<evidence type="ECO:0000256" key="3">
    <source>
        <dbReference type="ARBA" id="ARBA00022723"/>
    </source>
</evidence>
<dbReference type="Pfam" id="PF00210">
    <property type="entry name" value="Ferritin"/>
    <property type="match status" value="1"/>
</dbReference>
<organism evidence="7 8">
    <name type="scientific">Mesocricetus auratus</name>
    <name type="common">Golden hamster</name>
    <dbReference type="NCBI Taxonomy" id="10036"/>
    <lineage>
        <taxon>Eukaryota</taxon>
        <taxon>Metazoa</taxon>
        <taxon>Chordata</taxon>
        <taxon>Craniata</taxon>
        <taxon>Vertebrata</taxon>
        <taxon>Euteleostomi</taxon>
        <taxon>Mammalia</taxon>
        <taxon>Eutheria</taxon>
        <taxon>Euarchontoglires</taxon>
        <taxon>Glires</taxon>
        <taxon>Rodentia</taxon>
        <taxon>Myomorpha</taxon>
        <taxon>Muroidea</taxon>
        <taxon>Cricetidae</taxon>
        <taxon>Cricetinae</taxon>
        <taxon>Mesocricetus</taxon>
    </lineage>
</organism>
<sequence length="176" mass="20071">MAAAPSRVHQSYDLDCEDAINTHIQLEMYASYVYLSMAFHFDRDDMAQGNLKRFSLSKSHHHQACAEMFMALQNKCGGRIVLHNIARPDRDSWQGGIQAMECAFHMEMTTNQSLLNLHALAKGKGNAYLCDFLKQHCLDQQVQVLKEVSLYLTNLRQMGAPENRLAEYLFNKLSLS</sequence>
<proteinExistence type="inferred from homology"/>
<evidence type="ECO:0000313" key="11">
    <source>
        <dbReference type="RefSeq" id="XP_040589712.1"/>
    </source>
</evidence>
<dbReference type="SUPFAM" id="SSF47240">
    <property type="entry name" value="Ferritin-like"/>
    <property type="match status" value="1"/>
</dbReference>
<dbReference type="RefSeq" id="XP_040589653.1">
    <property type="nucleotide sequence ID" value="XM_040733719.1"/>
</dbReference>
<gene>
    <name evidence="8" type="primary">LOC121135230</name>
    <name evidence="9" type="synonym">LOC121135234</name>
    <name evidence="10" type="synonym">LOC121135236</name>
    <name evidence="11" type="synonym">LOC121135256</name>
</gene>
<evidence type="ECO:0000313" key="9">
    <source>
        <dbReference type="RefSeq" id="XP_040589653.1"/>
    </source>
</evidence>
<evidence type="ECO:0000256" key="4">
    <source>
        <dbReference type="ARBA" id="ARBA00023004"/>
    </source>
</evidence>
<dbReference type="InterPro" id="IPR001519">
    <property type="entry name" value="Ferritin"/>
</dbReference>
<comment type="function">
    <text evidence="5">Stores iron in a soluble, non-toxic, readily available form. Important for iron homeostasis. Iron is taken up in the ferrous form and deposited as ferric hydroxides after oxidation.</text>
</comment>
<protein>
    <recommendedName>
        <fullName evidence="5">Ferritin</fullName>
    </recommendedName>
</protein>
<dbReference type="InterPro" id="IPR012347">
    <property type="entry name" value="Ferritin-like"/>
</dbReference>
<evidence type="ECO:0000313" key="7">
    <source>
        <dbReference type="Proteomes" id="UP000886700"/>
    </source>
</evidence>
<feature type="domain" description="Ferritin-like diiron" evidence="6">
    <location>
        <begin position="10"/>
        <end position="159"/>
    </location>
</feature>
<keyword evidence="3 5" id="KW-0479">Metal-binding</keyword>
<name>A0ABM2WFM4_MESAU</name>
<keyword evidence="7" id="KW-1185">Reference proteome</keyword>
<dbReference type="InterPro" id="IPR008331">
    <property type="entry name" value="Ferritin_DPS_dom"/>
</dbReference>
<comment type="similarity">
    <text evidence="1 5">Belongs to the ferritin family.</text>
</comment>
<dbReference type="CDD" id="cd01056">
    <property type="entry name" value="Euk_Ferritin"/>
    <property type="match status" value="1"/>
</dbReference>
<keyword evidence="4 5" id="KW-0408">Iron</keyword>
<dbReference type="PANTHER" id="PTHR11431">
    <property type="entry name" value="FERRITIN"/>
    <property type="match status" value="1"/>
</dbReference>
<dbReference type="PROSITE" id="PS50905">
    <property type="entry name" value="FERRITIN_LIKE"/>
    <property type="match status" value="1"/>
</dbReference>
<evidence type="ECO:0000256" key="5">
    <source>
        <dbReference type="RuleBase" id="RU361145"/>
    </source>
</evidence>
<evidence type="ECO:0000313" key="8">
    <source>
        <dbReference type="RefSeq" id="XP_040589649.1"/>
    </source>
</evidence>